<dbReference type="EMBL" id="BGZK01001324">
    <property type="protein sequence ID" value="GBP77276.1"/>
    <property type="molecule type" value="Genomic_DNA"/>
</dbReference>
<name>A0A4C1YM55_EUMVA</name>
<gene>
    <name evidence="1" type="ORF">EVAR_50727_1</name>
</gene>
<evidence type="ECO:0000313" key="1">
    <source>
        <dbReference type="EMBL" id="GBP77276.1"/>
    </source>
</evidence>
<reference evidence="1 2" key="1">
    <citation type="journal article" date="2019" name="Commun. Biol.">
        <title>The bagworm genome reveals a unique fibroin gene that provides high tensile strength.</title>
        <authorList>
            <person name="Kono N."/>
            <person name="Nakamura H."/>
            <person name="Ohtoshi R."/>
            <person name="Tomita M."/>
            <person name="Numata K."/>
            <person name="Arakawa K."/>
        </authorList>
    </citation>
    <scope>NUCLEOTIDE SEQUENCE [LARGE SCALE GENOMIC DNA]</scope>
</reference>
<sequence length="105" mass="12159">MSSSCVSTYRALSHYPDHYPFVYSGHDSALDFTDLRTIEIERVYNANELAFKSSSSSCLLRLMMPTSMLYSIFTLIYDPYHTEYTDSSLITEVKQRRYTLGWVTA</sequence>
<accession>A0A4C1YM55</accession>
<organism evidence="1 2">
    <name type="scientific">Eumeta variegata</name>
    <name type="common">Bagworm moth</name>
    <name type="synonym">Eumeta japonica</name>
    <dbReference type="NCBI Taxonomy" id="151549"/>
    <lineage>
        <taxon>Eukaryota</taxon>
        <taxon>Metazoa</taxon>
        <taxon>Ecdysozoa</taxon>
        <taxon>Arthropoda</taxon>
        <taxon>Hexapoda</taxon>
        <taxon>Insecta</taxon>
        <taxon>Pterygota</taxon>
        <taxon>Neoptera</taxon>
        <taxon>Endopterygota</taxon>
        <taxon>Lepidoptera</taxon>
        <taxon>Glossata</taxon>
        <taxon>Ditrysia</taxon>
        <taxon>Tineoidea</taxon>
        <taxon>Psychidae</taxon>
        <taxon>Oiketicinae</taxon>
        <taxon>Eumeta</taxon>
    </lineage>
</organism>
<keyword evidence="2" id="KW-1185">Reference proteome</keyword>
<evidence type="ECO:0000313" key="2">
    <source>
        <dbReference type="Proteomes" id="UP000299102"/>
    </source>
</evidence>
<protein>
    <submittedName>
        <fullName evidence="1">Uncharacterized protein</fullName>
    </submittedName>
</protein>
<comment type="caution">
    <text evidence="1">The sequence shown here is derived from an EMBL/GenBank/DDBJ whole genome shotgun (WGS) entry which is preliminary data.</text>
</comment>
<dbReference type="AlphaFoldDB" id="A0A4C1YM55"/>
<dbReference type="Proteomes" id="UP000299102">
    <property type="component" value="Unassembled WGS sequence"/>
</dbReference>
<proteinExistence type="predicted"/>